<feature type="transmembrane region" description="Helical" evidence="1">
    <location>
        <begin position="71"/>
        <end position="88"/>
    </location>
</feature>
<dbReference type="RefSeq" id="WP_143658175.1">
    <property type="nucleotide sequence ID" value="NZ_MWQN01000002.1"/>
</dbReference>
<comment type="caution">
    <text evidence="2">The sequence shown here is derived from an EMBL/GenBank/DDBJ whole genome shotgun (WGS) entry which is preliminary data.</text>
</comment>
<evidence type="ECO:0000313" key="2">
    <source>
        <dbReference type="EMBL" id="OPC79049.1"/>
    </source>
</evidence>
<feature type="transmembrane region" description="Helical" evidence="1">
    <location>
        <begin position="16"/>
        <end position="33"/>
    </location>
</feature>
<dbReference type="EMBL" id="MWQN01000002">
    <property type="protein sequence ID" value="OPC79049.1"/>
    <property type="molecule type" value="Genomic_DNA"/>
</dbReference>
<keyword evidence="1" id="KW-0472">Membrane</keyword>
<proteinExistence type="predicted"/>
<dbReference type="OrthoDB" id="4150509at2"/>
<evidence type="ECO:0000256" key="1">
    <source>
        <dbReference type="SAM" id="Phobius"/>
    </source>
</evidence>
<dbReference type="Proteomes" id="UP000190037">
    <property type="component" value="Unassembled WGS sequence"/>
</dbReference>
<evidence type="ECO:0000313" key="3">
    <source>
        <dbReference type="Proteomes" id="UP000190037"/>
    </source>
</evidence>
<accession>A0A1T3NQE7</accession>
<sequence>MGDVIINVFADGTKKWRLPPFLLVGALVGTALLRSPSGPQGASRWIHLLMVVAVMATGVRAFALLESERDRVLMTVLSFACVIAACVWTEYLRVHGEVDVTGRVEVTHARSVSDGGRIDLVIDGTPRRTHLRLTFAVEDADGRTQSCVPETRLDVALTGRGRPVVVERVVAGTPVDLALGGLRSGVSAALTLHTDAGCAMNVSVATAIVHD</sequence>
<name>A0A1T3NQE7_9ACTN</name>
<gene>
    <name evidence="2" type="ORF">B4N89_33665</name>
</gene>
<dbReference type="AlphaFoldDB" id="A0A1T3NQE7"/>
<keyword evidence="1" id="KW-0812">Transmembrane</keyword>
<keyword evidence="1" id="KW-1133">Transmembrane helix</keyword>
<keyword evidence="3" id="KW-1185">Reference proteome</keyword>
<organism evidence="2 3">
    <name type="scientific">Embleya scabrispora</name>
    <dbReference type="NCBI Taxonomy" id="159449"/>
    <lineage>
        <taxon>Bacteria</taxon>
        <taxon>Bacillati</taxon>
        <taxon>Actinomycetota</taxon>
        <taxon>Actinomycetes</taxon>
        <taxon>Kitasatosporales</taxon>
        <taxon>Streptomycetaceae</taxon>
        <taxon>Embleya</taxon>
    </lineage>
</organism>
<reference evidence="2 3" key="1">
    <citation type="submission" date="2017-03" db="EMBL/GenBank/DDBJ databases">
        <title>Draft genome sequence of Streptomyces scabrisporus NF3, endophyte isolated from Amphipterygium adstringens.</title>
        <authorList>
            <person name="Vazquez M."/>
            <person name="Ceapa C.D."/>
            <person name="Rodriguez Luna D."/>
            <person name="Sanchez Esquivel S."/>
        </authorList>
    </citation>
    <scope>NUCLEOTIDE SEQUENCE [LARGE SCALE GENOMIC DNA]</scope>
    <source>
        <strain evidence="2 3">NF3</strain>
    </source>
</reference>
<protein>
    <submittedName>
        <fullName evidence="2">Uncharacterized protein</fullName>
    </submittedName>
</protein>
<feature type="transmembrane region" description="Helical" evidence="1">
    <location>
        <begin position="45"/>
        <end position="65"/>
    </location>
</feature>